<proteinExistence type="predicted"/>
<protein>
    <submittedName>
        <fullName evidence="1">Uncharacterized protein</fullName>
    </submittedName>
</protein>
<evidence type="ECO:0000313" key="2">
    <source>
        <dbReference type="Proteomes" id="UP001162044"/>
    </source>
</evidence>
<dbReference type="Proteomes" id="UP001162044">
    <property type="component" value="Unassembled WGS sequence"/>
</dbReference>
<name>A0AB35L9L1_PRORE</name>
<gene>
    <name evidence="1" type="ORF">QDQ51_06195</name>
</gene>
<dbReference type="EMBL" id="JARVQW010000002">
    <property type="protein sequence ID" value="MDH2305010.1"/>
    <property type="molecule type" value="Genomic_DNA"/>
</dbReference>
<accession>A0AB35L9L1</accession>
<dbReference type="RefSeq" id="WP_180312444.1">
    <property type="nucleotide sequence ID" value="NZ_CP058958.1"/>
</dbReference>
<comment type="caution">
    <text evidence="1">The sequence shown here is derived from an EMBL/GenBank/DDBJ whole genome shotgun (WGS) entry which is preliminary data.</text>
</comment>
<reference evidence="1" key="2">
    <citation type="submission" date="2023-10" db="EMBL/GenBank/DDBJ databases">
        <title>Analysis of Resistance Genes of Carbapenem-resistant Providencia rettgeri.</title>
        <authorList>
            <person name="Liu M."/>
        </authorList>
    </citation>
    <scope>NUCLEOTIDE SEQUENCE</scope>
    <source>
        <strain evidence="1">QITACRE101</strain>
    </source>
</reference>
<dbReference type="AlphaFoldDB" id="A0AB35L9L1"/>
<evidence type="ECO:0000313" key="1">
    <source>
        <dbReference type="EMBL" id="MDH2305010.1"/>
    </source>
</evidence>
<organism evidence="1 2">
    <name type="scientific">Providencia rettgeri</name>
    <dbReference type="NCBI Taxonomy" id="587"/>
    <lineage>
        <taxon>Bacteria</taxon>
        <taxon>Pseudomonadati</taxon>
        <taxon>Pseudomonadota</taxon>
        <taxon>Gammaproteobacteria</taxon>
        <taxon>Enterobacterales</taxon>
        <taxon>Morganellaceae</taxon>
        <taxon>Providencia</taxon>
    </lineage>
</organism>
<reference evidence="1" key="1">
    <citation type="submission" date="2023-04" db="EMBL/GenBank/DDBJ databases">
        <authorList>
            <person name="Li W."/>
        </authorList>
    </citation>
    <scope>NUCLEOTIDE SEQUENCE</scope>
    <source>
        <strain evidence="1">QITACRE101</strain>
    </source>
</reference>
<sequence>MKGILFHKDYELNDLDNCGIAYDLLEGSKQPLSNPNLKHLERKLKKCLPRGKAYNEVYSRELYNRMEIWRFE</sequence>